<proteinExistence type="predicted"/>
<name>A0A2U7N2K2_9CAUD</name>
<protein>
    <submittedName>
        <fullName evidence="2">Uncharacterized protein</fullName>
    </submittedName>
</protein>
<evidence type="ECO:0000313" key="3">
    <source>
        <dbReference type="Proteomes" id="UP000247773"/>
    </source>
</evidence>
<evidence type="ECO:0000313" key="2">
    <source>
        <dbReference type="EMBL" id="ASD52045.1"/>
    </source>
</evidence>
<evidence type="ECO:0000256" key="1">
    <source>
        <dbReference type="SAM" id="Phobius"/>
    </source>
</evidence>
<dbReference type="EMBL" id="KY971610">
    <property type="protein sequence ID" value="ASD52045.1"/>
    <property type="molecule type" value="Genomic_DNA"/>
</dbReference>
<reference evidence="2 3" key="1">
    <citation type="submission" date="2017-04" db="EMBL/GenBank/DDBJ databases">
        <title>Isolation of lytic bacteriophages infecting Pseudomonas strains for biocontrol of fish and shrimp spoilage during chilled storage.</title>
        <authorList>
            <person name="Yang Z."/>
            <person name="Tao X."/>
            <person name="Gao L."/>
            <person name="Rao S."/>
        </authorList>
    </citation>
    <scope>NUCLEOTIDE SEQUENCE [LARGE SCALE GENOMIC DNA]</scope>
</reference>
<keyword evidence="1" id="KW-1133">Transmembrane helix</keyword>
<organism evidence="2 3">
    <name type="scientific">Pseudomonas phage PspYZU05</name>
    <dbReference type="NCBI Taxonomy" id="1983556"/>
    <lineage>
        <taxon>Viruses</taxon>
        <taxon>Duplodnaviria</taxon>
        <taxon>Heunggongvirae</taxon>
        <taxon>Uroviricota</taxon>
        <taxon>Caudoviricetes</taxon>
        <taxon>Pantevenvirales</taxon>
        <taxon>Straboviridae</taxon>
        <taxon>Jiangsuvirus</taxon>
        <taxon>Jiangsuvirus pspyzu05</taxon>
    </lineage>
</organism>
<sequence>MKFILNIVKNLFIAGFVLGLFCLAVIGDFVSIWFNEIIKFIF</sequence>
<accession>A0A2U7N2K2</accession>
<gene>
    <name evidence="2" type="ORF">PspYZU05_93</name>
</gene>
<keyword evidence="1" id="KW-0812">Transmembrane</keyword>
<feature type="transmembrane region" description="Helical" evidence="1">
    <location>
        <begin position="12"/>
        <end position="34"/>
    </location>
</feature>
<keyword evidence="1" id="KW-0472">Membrane</keyword>
<keyword evidence="3" id="KW-1185">Reference proteome</keyword>
<dbReference type="Proteomes" id="UP000247773">
    <property type="component" value="Genome"/>
</dbReference>